<dbReference type="Proteomes" id="UP001215280">
    <property type="component" value="Unassembled WGS sequence"/>
</dbReference>
<evidence type="ECO:0000313" key="5">
    <source>
        <dbReference type="EMBL" id="KAJ7779498.1"/>
    </source>
</evidence>
<accession>A0AAD7NXX3</accession>
<name>A0AAD7NXX3_9AGAR</name>
<dbReference type="AlphaFoldDB" id="A0AAD7NXX3"/>
<keyword evidence="2" id="KW-0378">Hydrolase</keyword>
<dbReference type="InterPro" id="IPR013595">
    <property type="entry name" value="Pept_S33_TAP-like_C"/>
</dbReference>
<feature type="transmembrane region" description="Helical" evidence="3">
    <location>
        <begin position="21"/>
        <end position="39"/>
    </location>
</feature>
<evidence type="ECO:0000259" key="4">
    <source>
        <dbReference type="Pfam" id="PF08386"/>
    </source>
</evidence>
<protein>
    <recommendedName>
        <fullName evidence="4">Peptidase S33 tripeptidyl aminopeptidase-like C-terminal domain-containing protein</fullName>
    </recommendedName>
</protein>
<proteinExistence type="inferred from homology"/>
<dbReference type="PANTHER" id="PTHR43248">
    <property type="entry name" value="2-SUCCINYL-6-HYDROXY-2,4-CYCLOHEXADIENE-1-CARBOXYLATE SYNTHASE"/>
    <property type="match status" value="1"/>
</dbReference>
<gene>
    <name evidence="5" type="ORF">DFH07DRAFT_936286</name>
</gene>
<organism evidence="5 6">
    <name type="scientific">Mycena maculata</name>
    <dbReference type="NCBI Taxonomy" id="230809"/>
    <lineage>
        <taxon>Eukaryota</taxon>
        <taxon>Fungi</taxon>
        <taxon>Dikarya</taxon>
        <taxon>Basidiomycota</taxon>
        <taxon>Agaricomycotina</taxon>
        <taxon>Agaricomycetes</taxon>
        <taxon>Agaricomycetidae</taxon>
        <taxon>Agaricales</taxon>
        <taxon>Marasmiineae</taxon>
        <taxon>Mycenaceae</taxon>
        <taxon>Mycena</taxon>
    </lineage>
</organism>
<dbReference type="InterPro" id="IPR029058">
    <property type="entry name" value="AB_hydrolase_fold"/>
</dbReference>
<comment type="similarity">
    <text evidence="1">Belongs to the peptidase S33 family.</text>
</comment>
<keyword evidence="6" id="KW-1185">Reference proteome</keyword>
<feature type="domain" description="Peptidase S33 tripeptidyl aminopeptidase-like C-terminal" evidence="4">
    <location>
        <begin position="463"/>
        <end position="553"/>
    </location>
</feature>
<sequence length="593" mass="64361">MPYPTDKMRTTTHGRQNTFKLRIAGATLALTVFMLHWWYRSNAIGFKTPGCSPKQVPEVGTVTWGGECESPGQECGSIIVPKDYFDPSAGTASIAIARVRATRPKKGTIFLNPGGPGGSGTRGASIVLADFLGNEWDILGFDPRGIKRTIPQVKCFASLQDYDLFNANTVMQQSFTIPSVANLSDPAVEATLVQQSRQFVALMQAQAQICAESMGDELRYMGSATVVRDMAFMAEVFDGEDSKINLFTGSYGSILGVYLVNMLPNRAGFVVIDGIVDPVAWSSEPAYKWPSNWLSSTEKTYKFFLETCAEAGPARCPLAKHANESYSRLEARLEAFFDALALEPMAVPFARRPAYLTSGAARGVLLMYLEQPTQWADAARAFAAAIAGEGTLLFDRLLASDAYVRSTHHDLVRSAVTCADAPPPPSPRDIPTAEDLAGELMHALREVSPHFGANLGLGEPDGGCEYWPARSPERFAGPWNATLEWPMLIVSNTMDPITPIQSGRLVHSLMGKSTRFVIQDGPGHCSSSLPTPCTLKLIQAYFAGTLPENGTVCPTAFDYFPEAPADLRAAFAQEEESVWAGAQAVQALFRRRG</sequence>
<keyword evidence="3" id="KW-0812">Transmembrane</keyword>
<reference evidence="5" key="1">
    <citation type="submission" date="2023-03" db="EMBL/GenBank/DDBJ databases">
        <title>Massive genome expansion in bonnet fungi (Mycena s.s.) driven by repeated elements and novel gene families across ecological guilds.</title>
        <authorList>
            <consortium name="Lawrence Berkeley National Laboratory"/>
            <person name="Harder C.B."/>
            <person name="Miyauchi S."/>
            <person name="Viragh M."/>
            <person name="Kuo A."/>
            <person name="Thoen E."/>
            <person name="Andreopoulos B."/>
            <person name="Lu D."/>
            <person name="Skrede I."/>
            <person name="Drula E."/>
            <person name="Henrissat B."/>
            <person name="Morin E."/>
            <person name="Kohler A."/>
            <person name="Barry K."/>
            <person name="LaButti K."/>
            <person name="Morin E."/>
            <person name="Salamov A."/>
            <person name="Lipzen A."/>
            <person name="Mereny Z."/>
            <person name="Hegedus B."/>
            <person name="Baldrian P."/>
            <person name="Stursova M."/>
            <person name="Weitz H."/>
            <person name="Taylor A."/>
            <person name="Grigoriev I.V."/>
            <person name="Nagy L.G."/>
            <person name="Martin F."/>
            <person name="Kauserud H."/>
        </authorList>
    </citation>
    <scope>NUCLEOTIDE SEQUENCE</scope>
    <source>
        <strain evidence="5">CBHHK188m</strain>
    </source>
</reference>
<dbReference type="EMBL" id="JARJLG010000007">
    <property type="protein sequence ID" value="KAJ7779498.1"/>
    <property type="molecule type" value="Genomic_DNA"/>
</dbReference>
<evidence type="ECO:0000256" key="3">
    <source>
        <dbReference type="SAM" id="Phobius"/>
    </source>
</evidence>
<evidence type="ECO:0000256" key="2">
    <source>
        <dbReference type="ARBA" id="ARBA00022801"/>
    </source>
</evidence>
<evidence type="ECO:0000256" key="1">
    <source>
        <dbReference type="ARBA" id="ARBA00010088"/>
    </source>
</evidence>
<dbReference type="GO" id="GO:0016787">
    <property type="term" value="F:hydrolase activity"/>
    <property type="evidence" value="ECO:0007669"/>
    <property type="project" value="UniProtKB-KW"/>
</dbReference>
<dbReference type="Pfam" id="PF08386">
    <property type="entry name" value="Abhydrolase_4"/>
    <property type="match status" value="1"/>
</dbReference>
<dbReference type="InterPro" id="IPR051601">
    <property type="entry name" value="Serine_prot/Carboxylest_S33"/>
</dbReference>
<keyword evidence="3" id="KW-1133">Transmembrane helix</keyword>
<dbReference type="SUPFAM" id="SSF53474">
    <property type="entry name" value="alpha/beta-Hydrolases"/>
    <property type="match status" value="1"/>
</dbReference>
<dbReference type="Gene3D" id="3.40.50.1820">
    <property type="entry name" value="alpha/beta hydrolase"/>
    <property type="match status" value="1"/>
</dbReference>
<keyword evidence="3" id="KW-0472">Membrane</keyword>
<comment type="caution">
    <text evidence="5">The sequence shown here is derived from an EMBL/GenBank/DDBJ whole genome shotgun (WGS) entry which is preliminary data.</text>
</comment>
<evidence type="ECO:0000313" key="6">
    <source>
        <dbReference type="Proteomes" id="UP001215280"/>
    </source>
</evidence>
<dbReference type="PANTHER" id="PTHR43248:SF25">
    <property type="entry name" value="AB HYDROLASE-1 DOMAIN-CONTAINING PROTEIN-RELATED"/>
    <property type="match status" value="1"/>
</dbReference>